<feature type="domain" description="Ketosynthase family 3 (KS3)" evidence="11">
    <location>
        <begin position="34"/>
        <end position="460"/>
    </location>
</feature>
<evidence type="ECO:0000256" key="2">
    <source>
        <dbReference type="ARBA" id="ARBA00022450"/>
    </source>
</evidence>
<dbReference type="InterPro" id="IPR036736">
    <property type="entry name" value="ACP-like_sf"/>
</dbReference>
<dbReference type="InterPro" id="IPR013968">
    <property type="entry name" value="PKS_KR"/>
</dbReference>
<dbReference type="Pfam" id="PF00109">
    <property type="entry name" value="ketoacyl-synt"/>
    <property type="match status" value="2"/>
</dbReference>
<dbReference type="CDD" id="cd00833">
    <property type="entry name" value="PKS"/>
    <property type="match status" value="2"/>
</dbReference>
<dbReference type="Pfam" id="PF16197">
    <property type="entry name" value="KAsynt_C_assoc"/>
    <property type="match status" value="2"/>
</dbReference>
<dbReference type="SUPFAM" id="SSF51735">
    <property type="entry name" value="NAD(P)-binding Rossmann-fold domains"/>
    <property type="match status" value="4"/>
</dbReference>
<evidence type="ECO:0000256" key="8">
    <source>
        <dbReference type="PROSITE-ProRule" id="PRU01363"/>
    </source>
</evidence>
<dbReference type="InterPro" id="IPR057326">
    <property type="entry name" value="KR_dom"/>
</dbReference>
<dbReference type="PROSITE" id="PS52004">
    <property type="entry name" value="KS3_2"/>
    <property type="match status" value="2"/>
</dbReference>
<dbReference type="Gene3D" id="3.10.129.110">
    <property type="entry name" value="Polyketide synthase dehydratase"/>
    <property type="match status" value="2"/>
</dbReference>
<evidence type="ECO:0000256" key="1">
    <source>
        <dbReference type="ARBA" id="ARBA00004792"/>
    </source>
</evidence>
<dbReference type="EMBL" id="CP117522">
    <property type="protein sequence ID" value="WNF01240.1"/>
    <property type="molecule type" value="Genomic_DNA"/>
</dbReference>
<dbReference type="InterPro" id="IPR020807">
    <property type="entry name" value="PKS_DH"/>
</dbReference>
<keyword evidence="3" id="KW-0597">Phosphoprotein</keyword>
<dbReference type="InterPro" id="IPR006162">
    <property type="entry name" value="Ppantetheine_attach_site"/>
</dbReference>
<feature type="region of interest" description="C-terminal hotdog fold" evidence="8">
    <location>
        <begin position="2801"/>
        <end position="2938"/>
    </location>
</feature>
<accession>A0ABY9V8K0</accession>
<dbReference type="Proteomes" id="UP001305606">
    <property type="component" value="Chromosome"/>
</dbReference>
<keyword evidence="7" id="KW-0012">Acyltransferase</keyword>
<gene>
    <name evidence="13" type="ORF">PS467_40810</name>
</gene>
<dbReference type="SMART" id="SM00827">
    <property type="entry name" value="PKS_AT"/>
    <property type="match status" value="2"/>
</dbReference>
<dbReference type="InterPro" id="IPR042104">
    <property type="entry name" value="PKS_dehydratase_sf"/>
</dbReference>
<dbReference type="RefSeq" id="WP_311039561.1">
    <property type="nucleotide sequence ID" value="NZ_CP117522.1"/>
</dbReference>
<dbReference type="SMART" id="SM00826">
    <property type="entry name" value="PKS_DH"/>
    <property type="match status" value="2"/>
</dbReference>
<dbReference type="InterPro" id="IPR049900">
    <property type="entry name" value="PKS_mFAS_DH"/>
</dbReference>
<dbReference type="PANTHER" id="PTHR43775">
    <property type="entry name" value="FATTY ACID SYNTHASE"/>
    <property type="match status" value="1"/>
</dbReference>
<feature type="active site" description="Proton donor; for dehydratase activity" evidence="8">
    <location>
        <position position="2862"/>
    </location>
</feature>
<dbReference type="CDD" id="cd08956">
    <property type="entry name" value="KR_3_FAS_SDR_x"/>
    <property type="match status" value="2"/>
</dbReference>
<dbReference type="InterPro" id="IPR020806">
    <property type="entry name" value="PKS_PP-bd"/>
</dbReference>
<dbReference type="SMART" id="SM00825">
    <property type="entry name" value="PKS_KS"/>
    <property type="match status" value="2"/>
</dbReference>
<dbReference type="InterPro" id="IPR049551">
    <property type="entry name" value="PKS_DH_C"/>
</dbReference>
<dbReference type="InterPro" id="IPR016035">
    <property type="entry name" value="Acyl_Trfase/lysoPLipase"/>
</dbReference>
<dbReference type="SUPFAM" id="SSF52151">
    <property type="entry name" value="FabD/lysophospholipase-like"/>
    <property type="match status" value="2"/>
</dbReference>
<organism evidence="13 14">
    <name type="scientific">Streptomyces luomodiensis</name>
    <dbReference type="NCBI Taxonomy" id="3026192"/>
    <lineage>
        <taxon>Bacteria</taxon>
        <taxon>Bacillati</taxon>
        <taxon>Actinomycetota</taxon>
        <taxon>Actinomycetes</taxon>
        <taxon>Kitasatosporales</taxon>
        <taxon>Streptomycetaceae</taxon>
        <taxon>Streptomyces</taxon>
    </lineage>
</organism>
<keyword evidence="5" id="KW-0045">Antibiotic biosynthesis</keyword>
<dbReference type="SUPFAM" id="SSF47336">
    <property type="entry name" value="ACP-like"/>
    <property type="match status" value="2"/>
</dbReference>
<feature type="active site" description="Proton acceptor; for dehydratase activity" evidence="8">
    <location>
        <position position="2693"/>
    </location>
</feature>
<feature type="domain" description="Carrier" evidence="10">
    <location>
        <begin position="3408"/>
        <end position="3483"/>
    </location>
</feature>
<dbReference type="InterPro" id="IPR009081">
    <property type="entry name" value="PP-bd_ACP"/>
</dbReference>
<dbReference type="SMART" id="SM00822">
    <property type="entry name" value="PKS_KR"/>
    <property type="match status" value="2"/>
</dbReference>
<dbReference type="InterPro" id="IPR036291">
    <property type="entry name" value="NAD(P)-bd_dom_sf"/>
</dbReference>
<protein>
    <submittedName>
        <fullName evidence="13">SDR family NAD(P)-dependent oxidoreductase</fullName>
    </submittedName>
</protein>
<proteinExistence type="predicted"/>
<dbReference type="PROSITE" id="PS50075">
    <property type="entry name" value="CARRIER"/>
    <property type="match status" value="2"/>
</dbReference>
<feature type="region of interest" description="C-terminal hotdog fold" evidence="8">
    <location>
        <begin position="1069"/>
        <end position="1208"/>
    </location>
</feature>
<dbReference type="InterPro" id="IPR014031">
    <property type="entry name" value="Ketoacyl_synth_C"/>
</dbReference>
<dbReference type="Gene3D" id="1.10.1200.10">
    <property type="entry name" value="ACP-like"/>
    <property type="match status" value="2"/>
</dbReference>
<evidence type="ECO:0000256" key="5">
    <source>
        <dbReference type="ARBA" id="ARBA00023194"/>
    </source>
</evidence>
<dbReference type="Pfam" id="PF22953">
    <property type="entry name" value="SpnB_Rossmann"/>
    <property type="match status" value="2"/>
</dbReference>
<dbReference type="Gene3D" id="3.40.366.10">
    <property type="entry name" value="Malonyl-Coenzyme A Acyl Carrier Protein, domain 2"/>
    <property type="match status" value="2"/>
</dbReference>
<evidence type="ECO:0000313" key="13">
    <source>
        <dbReference type="EMBL" id="WNF01240.1"/>
    </source>
</evidence>
<feature type="domain" description="Ketosynthase family 3 (KS3)" evidence="11">
    <location>
        <begin position="1778"/>
        <end position="2195"/>
    </location>
</feature>
<dbReference type="InterPro" id="IPR001227">
    <property type="entry name" value="Ac_transferase_dom_sf"/>
</dbReference>
<evidence type="ECO:0000256" key="3">
    <source>
        <dbReference type="ARBA" id="ARBA00022553"/>
    </source>
</evidence>
<dbReference type="Pfam" id="PF21089">
    <property type="entry name" value="PKS_DH_N"/>
    <property type="match status" value="2"/>
</dbReference>
<dbReference type="SUPFAM" id="SSF55048">
    <property type="entry name" value="Probable ACP-binding domain of malonyl-CoA ACP transacylase"/>
    <property type="match status" value="2"/>
</dbReference>
<dbReference type="SMART" id="SM01294">
    <property type="entry name" value="PKS_PP_betabranch"/>
    <property type="match status" value="2"/>
</dbReference>
<dbReference type="PROSITE" id="PS00012">
    <property type="entry name" value="PHOSPHOPANTETHEINE"/>
    <property type="match status" value="2"/>
</dbReference>
<dbReference type="InterPro" id="IPR014043">
    <property type="entry name" value="Acyl_transferase_dom"/>
</dbReference>
<dbReference type="InterPro" id="IPR032821">
    <property type="entry name" value="PKS_assoc"/>
</dbReference>
<feature type="domain" description="Carrier" evidence="10">
    <location>
        <begin position="1681"/>
        <end position="1756"/>
    </location>
</feature>
<evidence type="ECO:0000256" key="9">
    <source>
        <dbReference type="SAM" id="Coils"/>
    </source>
</evidence>
<feature type="region of interest" description="N-terminal hotdog fold" evidence="8">
    <location>
        <begin position="929"/>
        <end position="1053"/>
    </location>
</feature>
<dbReference type="InterPro" id="IPR020841">
    <property type="entry name" value="PKS_Beta-ketoAc_synthase_dom"/>
</dbReference>
<dbReference type="InterPro" id="IPR049552">
    <property type="entry name" value="PKS_DH_N"/>
</dbReference>
<feature type="region of interest" description="N-terminal hotdog fold" evidence="8">
    <location>
        <begin position="2660"/>
        <end position="2787"/>
    </location>
</feature>
<evidence type="ECO:0000259" key="11">
    <source>
        <dbReference type="PROSITE" id="PS52004"/>
    </source>
</evidence>
<dbReference type="PROSITE" id="PS00606">
    <property type="entry name" value="KS3_1"/>
    <property type="match status" value="2"/>
</dbReference>
<dbReference type="Pfam" id="PF08659">
    <property type="entry name" value="KR"/>
    <property type="match status" value="2"/>
</dbReference>
<dbReference type="SMART" id="SM00823">
    <property type="entry name" value="PKS_PP"/>
    <property type="match status" value="2"/>
</dbReference>
<dbReference type="InterPro" id="IPR016039">
    <property type="entry name" value="Thiolase-like"/>
</dbReference>
<dbReference type="Pfam" id="PF00698">
    <property type="entry name" value="Acyl_transf_1"/>
    <property type="match status" value="2"/>
</dbReference>
<evidence type="ECO:0000313" key="14">
    <source>
        <dbReference type="Proteomes" id="UP001305606"/>
    </source>
</evidence>
<evidence type="ECO:0000256" key="7">
    <source>
        <dbReference type="ARBA" id="ARBA00023315"/>
    </source>
</evidence>
<dbReference type="Gene3D" id="3.30.70.3290">
    <property type="match status" value="2"/>
</dbReference>
<dbReference type="Gene3D" id="3.40.47.10">
    <property type="match status" value="2"/>
</dbReference>
<feature type="active site" description="Proton donor; for dehydratase activity" evidence="8">
    <location>
        <position position="1130"/>
    </location>
</feature>
<keyword evidence="9" id="KW-0175">Coiled coil</keyword>
<dbReference type="InterPro" id="IPR050091">
    <property type="entry name" value="PKS_NRPS_Biosynth_Enz"/>
</dbReference>
<evidence type="ECO:0000256" key="6">
    <source>
        <dbReference type="ARBA" id="ARBA00023268"/>
    </source>
</evidence>
<evidence type="ECO:0000259" key="10">
    <source>
        <dbReference type="PROSITE" id="PS50075"/>
    </source>
</evidence>
<dbReference type="PANTHER" id="PTHR43775:SF51">
    <property type="entry name" value="INACTIVE PHENOLPHTHIOCEROL SYNTHESIS POLYKETIDE SYNTHASE TYPE I PKS1-RELATED"/>
    <property type="match status" value="1"/>
</dbReference>
<dbReference type="Pfam" id="PF02801">
    <property type="entry name" value="Ketoacyl-synt_C"/>
    <property type="match status" value="2"/>
</dbReference>
<evidence type="ECO:0000259" key="12">
    <source>
        <dbReference type="PROSITE" id="PS52019"/>
    </source>
</evidence>
<dbReference type="PROSITE" id="PS52019">
    <property type="entry name" value="PKS_MFAS_DH"/>
    <property type="match status" value="2"/>
</dbReference>
<keyword evidence="14" id="KW-1185">Reference proteome</keyword>
<comment type="pathway">
    <text evidence="1">Antibiotic biosynthesis.</text>
</comment>
<reference evidence="13 14" key="1">
    <citation type="submission" date="2023-02" db="EMBL/GenBank/DDBJ databases">
        <title>Streptomyces sp. SCA4-21 with antifungal activity against Fusarium oxysporum f. sp. cubense, Streptomyces sp. SCA2-17 with antifungal activity against Fusarium oxysporum f. sp. cubense.</title>
        <authorList>
            <person name="Qi D."/>
        </authorList>
    </citation>
    <scope>NUCLEOTIDE SEQUENCE [LARGE SCALE GENOMIC DNA]</scope>
    <source>
        <strain evidence="13 14">SCA4-21</strain>
    </source>
</reference>
<dbReference type="InterPro" id="IPR055123">
    <property type="entry name" value="SpnB-like_Rossmann"/>
</dbReference>
<dbReference type="Pfam" id="PF14765">
    <property type="entry name" value="PS-DH"/>
    <property type="match status" value="2"/>
</dbReference>
<name>A0ABY9V8K0_9ACTN</name>
<feature type="domain" description="PKS/mFAS DH" evidence="12">
    <location>
        <begin position="929"/>
        <end position="1208"/>
    </location>
</feature>
<keyword evidence="6" id="KW-0511">Multifunctional enzyme</keyword>
<dbReference type="InterPro" id="IPR014030">
    <property type="entry name" value="Ketoacyl_synth_N"/>
</dbReference>
<feature type="domain" description="PKS/mFAS DH" evidence="12">
    <location>
        <begin position="2660"/>
        <end position="2938"/>
    </location>
</feature>
<evidence type="ECO:0000256" key="4">
    <source>
        <dbReference type="ARBA" id="ARBA00022679"/>
    </source>
</evidence>
<keyword evidence="2" id="KW-0596">Phosphopantetheine</keyword>
<feature type="coiled-coil region" evidence="9">
    <location>
        <begin position="5"/>
        <end position="32"/>
    </location>
</feature>
<feature type="active site" description="Proton acceptor; for dehydratase activity" evidence="8">
    <location>
        <position position="960"/>
    </location>
</feature>
<dbReference type="Gene3D" id="3.40.50.720">
    <property type="entry name" value="NAD(P)-binding Rossmann-like Domain"/>
    <property type="match status" value="2"/>
</dbReference>
<keyword evidence="4" id="KW-0808">Transferase</keyword>
<dbReference type="Pfam" id="PF00550">
    <property type="entry name" value="PP-binding"/>
    <property type="match status" value="2"/>
</dbReference>
<dbReference type="SUPFAM" id="SSF53901">
    <property type="entry name" value="Thiolase-like"/>
    <property type="match status" value="2"/>
</dbReference>
<sequence>MAASNEQVAQALRASLRENERLKKENRRYAESASEPIAIVGMACRYPGGVRSPGELWRLVAEGVDAVSGFPENRGWDIDRLYDPDPEATGTTYCREGGFLHDADEFDAEFFGISPREALAMDPQQRLLLETSWEALERAGIDPTSLRGSRTGVFAGVMYHDYGTWLQETPRSVEGLLANGNAASIASGRVAYTLGLEGPAVTLDTACSSSLVALHLAVRALRGGDCDMALAGGATVMTTPRTFVEFSRQRGLAADGRCKSFGAGADGTGWAEGVGILVVERLSDARRRGHHVLATVRGTAINQDGASNGLTAPNGPSQRRVIRQALVGAGLTPADVDAVEAHGTGTTLGDPIEAQALLATYGQGRDEDRPLYLGSVKSNLGHTQAAAGVAGVIKMVEAMRHGVLPRTLHADERSPHVDWSAGRVELLTEARAWPAVDRPRRAAVSSFGISGTNAHVILEAAPDAPAPKADPASAGTVPWLLSGRGEDGLRAQAGRLSGWLADHPDAAVADIGRSLATGRAALESRAVVLGADRAALTAALEALAAGADSADVVTAARTPGALALLFTGQGSQRPGMGRLLAEAFPAFAAALDEVCALLDPLLPHPVREVMFAEPDTPRAELLDTTGMTQPALFAFEYALYRLVASYGIAPDMVAGHSVGELLAAHVAGVFSLPDACTLVAARARLMQELPAGGAMLAVALDEADTAPLLAGRADRVAVAAVNAPGSVVLSGPADDLDVIAGELAARQVRTRRLRVSHAFHSPLMEPMLDRYRQVAEGLTYAEPAIPVVSTVTGRTAETGLLTRPEYWVRQVRQAVRFGDAVAAARTDGSTLFLEVGPGGVLTGMARTVLDGDPTATAVASLPDGRPEPDALLRALSRLHAAGGAVDWRAWFADVAPAAGRADLPTYPFARRRFWLGPGGASAGLTTVAHPVLGAVVPSPDGALSLVGRVSLATHAWLGDHRVLGTALIPGTGLVELALRAGWEADCPALRDLTLRAPLVLPEQGGVRIQVTVGPAGADGTRTVGIHSRPDHAVPETPWTLHAEGLLGPAAPTPQGDGAPWPPEDPDAAVDAIDVSDAYEVLAERGYTYGPAFRGLRAAWRRGDDVFAEVVLPEEAQQDADGFTIHPALLDAALHAGLIADDPAGDQPPVLPFAWTGVGLHATGATALRVRISRSSGGAASVTVTDTAGTPLLSVDSLAGRPVPPEHLAKAGTPADHALWAVRWTPAPDGTAAAGAPDPVPAVEAASFAAHLDALAADGTPPPYVPVLCTAAGDGELPAQVRTATAGALAAIQAFLADERFASSRLAVVTRGAVAVAPDEPVDLRTAPVWGLVRAAQAEHPGRIVLVDTDHDEPSWQRIATAALGDEPELAVRAGRCLLPRLSPLAGGTDEEPGFGAGTVLVTGGTGGLGALVARHLVAEHGVRRLLLLSRRGAEAPGAAELAHELTRAGAQVRVAACDVADRAALAEAIADIPAEAPLTGVVHVAGVSDVGMVDSLTPEKLDAVLAPKSDAAWYLHELTVDLPLSAFVMFSSAGGLVLAAGQGTYAAANVFLDALAQHRRARGLPGTSLPFGLWDTRTGLAGELSHAGLERIQRQGLPALSVQEALRAFDGAVRGDEPVAVPLRVDTAALRARAARVPALLRGLAGPVVRRASRGTAPGGAEASSPLARRVLAAEPGERERMVLRAVREKAAAVLGHTSAEAVPADRAFQELGFDSLTAVELRNDLNDSTGLRLPATLVFDYPNAQAVAAYLVSEITGAAETGPLPAASAPAASARPDEPIAIVGMACRYPGGIASPEDMWRLVTDGVDAVSGFPADRGWDVDGLYAPEPGLPGKTYTRQGGFLYDAADFDPDFFGISPREAQRMDPQQRLLLEVSWEAVERAGVDPTALRGSRTGVFAGVMYHDYGLSTASASTSGGSLVSGRISYTLGLEGPAVTVDTACSSSLVALHLAAQALRNGECDLALAGGVTVMSTPGMFVEFSRQRGLAADGRCKSFSDDADGTGWSEGVGLLVVERLSDARRNGHQVLAVVRGSAVNQDGASNGLTAPNGPSQQRVIRQALASGRLGPGDVDVVEAHGTGTTLGDPIEAQALLATYGQDRPEDRPLWLGSVKSNIGHAQAAAGVAGIIKMVMAMRHGMMPRTLHVGEPSRHVDWSAGAVSLLTEERAWPEVDRPRRAAVSSFGISGTNAHVIVEQAPAEARPALEPVGDGLVPWVVSAKTGSALGEQAGRLVDVASGARPVDVGFSLATGRASFEHRAVVVGRDRDVLLAGVESVARDTAAPGVIRAAAEAGKSPVFVFSGEGAQWVGMARGLLEGSPVFAGRMAECAAALEPYVDWSLLAVVRGEEGAPCLDRVDVGQPVLFAVMVSLAAVWESYGVRPSAVVGHSRGEIAAACVAGALSLSDAAGLIAARGRLLVGARGAGAMVSVALSAERVGERLSGGLEIAAVNGPASVVVAGDPAEVAGFAEACERDGIRVRQVSDAFAFHTSQMDAVGEELAAAVAGLSPRVSEVPLYSTVTGELLDTVTMDADYWRRNLREPVRFEAAVRALLGAGHGLFIEVSPHPVLTGAVEQTAEAVEAPVVALGTLRRGEDDQERLLTSLAQAYVHGTDVDWSVWFEGTGARRVELPTYAFQHQRYWLDATLRETADVTSAGLRTADHPLLTAAVGLAGNDGGTVLTGRLSRHTHRWLADHAVGGVVLLPGTAFVELALRAGDEVGCDIVEDLTIEAPLVLPETGAVQLQLHVGAGTGTDGRRTVEVYSRVEDDTASGEWTRHAEGALTTSESGGGADFDLVQWPPPGARPVDVEGIYERLAERGYGYGPVFQSLKAAWEQGSDVFAEVALPAEAADGGTEFGIHPALLDAVVHPMILRSEPGAEILLPFSWAGVRLYAAGASELRVRLSSSGTDALKVAIADTSGMPVASVDTLTARPVPAEALVGAVRNDELFQVTWQPVPSSGARPQKWAAVVGLGTVPAGAEAFADLASVGADGQVPEVVLLPVEGGGPERLGAVTSHILSLAKEWLANERFRSSRLAVLTRRAVATRPGEEIRDLVGAAVWGLIRSAQSENPDRFLLLDLDDAESSVGLGLAEALATGEPQLAVRDGAACAPRIARLSRTEPSAAPRTLDPDGTVLITGGTGTLGGLVARHLVTRHGARHLRLVSRRGPDAAGADQLRADLAALGAEVTVTACDITDRDALERLLADIPADHPLTGVIHTAGVLDDGILTSLTPERLDTVLRPKAVAAWHLHELTARLDLAEFVLFSSVSGVLGGAGQGNYAAANAFLDALAHHRQAAGLPGTSLAWGLWASESTMSGTLDGTDRARLNRGGLLPLASDHGLSLFDGARSSGLPLLVPVRMNAAALRSQAAAGTLPSMLRGLFAVPARRTVDGAAKLRNRLAELGPEEQEKAVLDLILGHIATVLGHASAQAIKPQRPFSELGFDSLVAVELRNRLNTATGLRLPATAVFDYPTPAALAGFVRTDMLKDLTPDGSDELRQLDRLEAALAARPADDAWRAKLTARLQTILVGLGVDSFAASAAPADGVAAENDENDDRLHLATTDELFAIAEQEFGIFHDDERPQA</sequence>
<dbReference type="InterPro" id="IPR016036">
    <property type="entry name" value="Malonyl_transacylase_ACP-bd"/>
</dbReference>
<dbReference type="InterPro" id="IPR018201">
    <property type="entry name" value="Ketoacyl_synth_AS"/>
</dbReference>